<evidence type="ECO:0000313" key="2">
    <source>
        <dbReference type="Proteomes" id="UP000028013"/>
    </source>
</evidence>
<dbReference type="GeneID" id="99752014"/>
<organism evidence="1 2">
    <name type="scientific">Bacteroides uniformis str. 3978 T3 ii</name>
    <dbReference type="NCBI Taxonomy" id="1339349"/>
    <lineage>
        <taxon>Bacteria</taxon>
        <taxon>Pseudomonadati</taxon>
        <taxon>Bacteroidota</taxon>
        <taxon>Bacteroidia</taxon>
        <taxon>Bacteroidales</taxon>
        <taxon>Bacteroidaceae</taxon>
        <taxon>Bacteroides</taxon>
    </lineage>
</organism>
<protein>
    <recommendedName>
        <fullName evidence="3">DUF4248 domain-containing protein</fullName>
    </recommendedName>
</protein>
<proteinExistence type="predicted"/>
<gene>
    <name evidence="1" type="ORF">M094_0892</name>
</gene>
<name>A0A078S034_BACUN</name>
<dbReference type="InterPro" id="IPR025342">
    <property type="entry name" value="DUF4248"/>
</dbReference>
<dbReference type="Pfam" id="PF14053">
    <property type="entry name" value="DUF4248"/>
    <property type="match status" value="1"/>
</dbReference>
<dbReference type="PATRIC" id="fig|1339349.3.peg.2126"/>
<evidence type="ECO:0008006" key="3">
    <source>
        <dbReference type="Google" id="ProtNLM"/>
    </source>
</evidence>
<reference evidence="1 2" key="1">
    <citation type="submission" date="2014-04" db="EMBL/GenBank/DDBJ databases">
        <authorList>
            <person name="Sears C."/>
            <person name="Carroll K."/>
            <person name="Sack B.R."/>
            <person name="Qadri F."/>
            <person name="Myers L.L."/>
            <person name="Chung G.-T."/>
            <person name="Escheverria P."/>
            <person name="Fraser C.M."/>
            <person name="Sadzewicz L."/>
            <person name="Shefchek K.A."/>
            <person name="Tallon L."/>
            <person name="Das S.P."/>
            <person name="Daugherty S."/>
            <person name="Mongodin E.F."/>
        </authorList>
    </citation>
    <scope>NUCLEOTIDE SEQUENCE [LARGE SCALE GENOMIC DNA]</scope>
    <source>
        <strain evidence="1 2">3978 T3 ii</strain>
    </source>
</reference>
<evidence type="ECO:0000313" key="1">
    <source>
        <dbReference type="EMBL" id="KDS50993.1"/>
    </source>
</evidence>
<sequence>MDSFVIRTYGRTELAQIYCPNLCPEAAFRKLKHWIDLCPDLRDGLSALGGSSRSRSYTPAQVRLIVAALGEP</sequence>
<dbReference type="Proteomes" id="UP000028013">
    <property type="component" value="Unassembled WGS sequence"/>
</dbReference>
<comment type="caution">
    <text evidence="1">The sequence shown here is derived from an EMBL/GenBank/DDBJ whole genome shotgun (WGS) entry which is preliminary data.</text>
</comment>
<dbReference type="EMBL" id="JNHN01000172">
    <property type="protein sequence ID" value="KDS50993.1"/>
    <property type="molecule type" value="Genomic_DNA"/>
</dbReference>
<accession>A0A078S034</accession>
<dbReference type="AlphaFoldDB" id="A0A078S034"/>
<dbReference type="RefSeq" id="WP_005829478.1">
    <property type="nucleotide sequence ID" value="NZ_JNHN01000172.1"/>
</dbReference>